<dbReference type="Proteomes" id="UP000316167">
    <property type="component" value="Unassembled WGS sequence"/>
</dbReference>
<dbReference type="InterPro" id="IPR039425">
    <property type="entry name" value="RNA_pol_sigma-70-like"/>
</dbReference>
<dbReference type="AlphaFoldDB" id="A0A562SRQ6"/>
<dbReference type="InterPro" id="IPR013324">
    <property type="entry name" value="RNA_pol_sigma_r3/r4-like"/>
</dbReference>
<dbReference type="Pfam" id="PF08281">
    <property type="entry name" value="Sigma70_r4_2"/>
    <property type="match status" value="1"/>
</dbReference>
<dbReference type="InterPro" id="IPR014284">
    <property type="entry name" value="RNA_pol_sigma-70_dom"/>
</dbReference>
<accession>A0A562SRQ6</accession>
<dbReference type="EMBL" id="VLLE01000003">
    <property type="protein sequence ID" value="TWI83808.1"/>
    <property type="molecule type" value="Genomic_DNA"/>
</dbReference>
<dbReference type="GO" id="GO:0003677">
    <property type="term" value="F:DNA binding"/>
    <property type="evidence" value="ECO:0007669"/>
    <property type="project" value="InterPro"/>
</dbReference>
<dbReference type="InterPro" id="IPR036388">
    <property type="entry name" value="WH-like_DNA-bd_sf"/>
</dbReference>
<dbReference type="RefSeq" id="WP_144886095.1">
    <property type="nucleotide sequence ID" value="NZ_VLLE01000003.1"/>
</dbReference>
<name>A0A562SRQ6_9BACT</name>
<evidence type="ECO:0000256" key="2">
    <source>
        <dbReference type="ARBA" id="ARBA00023015"/>
    </source>
</evidence>
<dbReference type="OrthoDB" id="799938at2"/>
<dbReference type="SUPFAM" id="SSF88946">
    <property type="entry name" value="Sigma2 domain of RNA polymerase sigma factors"/>
    <property type="match status" value="1"/>
</dbReference>
<dbReference type="NCBIfam" id="TIGR02985">
    <property type="entry name" value="Sig70_bacteroi1"/>
    <property type="match status" value="1"/>
</dbReference>
<comment type="similarity">
    <text evidence="1">Belongs to the sigma-70 factor family. ECF subfamily.</text>
</comment>
<dbReference type="InterPro" id="IPR013249">
    <property type="entry name" value="RNA_pol_sigma70_r4_t2"/>
</dbReference>
<sequence>MNDYAKPLYDDGYCLAKIKEGDEHFFNLIFGKYRNQLFAYLYKVTKSKDLAEEIVLDVFLKLWHGRDAITEIQNFEAFLYKVAHNKAIDFFRSAKRSQALQQALWEAITETPAVDNADNRLIFKNTDALIKEAINQLSPQRKKVFELRHYEDLSYAEIAATLNLSSNTVRNHLAASLQFIRDYLEKNNALVLLLAIYFQKK</sequence>
<feature type="domain" description="RNA polymerase sigma factor 70 region 4 type 2" evidence="6">
    <location>
        <begin position="129"/>
        <end position="178"/>
    </location>
</feature>
<dbReference type="GO" id="GO:0016987">
    <property type="term" value="F:sigma factor activity"/>
    <property type="evidence" value="ECO:0007669"/>
    <property type="project" value="UniProtKB-KW"/>
</dbReference>
<comment type="caution">
    <text evidence="7">The sequence shown here is derived from an EMBL/GenBank/DDBJ whole genome shotgun (WGS) entry which is preliminary data.</text>
</comment>
<proteinExistence type="inferred from homology"/>
<evidence type="ECO:0000256" key="3">
    <source>
        <dbReference type="ARBA" id="ARBA00023082"/>
    </source>
</evidence>
<organism evidence="7 8">
    <name type="scientific">Lacibacter cauensis</name>
    <dbReference type="NCBI Taxonomy" id="510947"/>
    <lineage>
        <taxon>Bacteria</taxon>
        <taxon>Pseudomonadati</taxon>
        <taxon>Bacteroidota</taxon>
        <taxon>Chitinophagia</taxon>
        <taxon>Chitinophagales</taxon>
        <taxon>Chitinophagaceae</taxon>
        <taxon>Lacibacter</taxon>
    </lineage>
</organism>
<protein>
    <submittedName>
        <fullName evidence="7">RNA polymerase sigma-70 factor (ECF subfamily)</fullName>
    </submittedName>
</protein>
<dbReference type="PANTHER" id="PTHR43133:SF46">
    <property type="entry name" value="RNA POLYMERASE SIGMA-70 FACTOR ECF SUBFAMILY"/>
    <property type="match status" value="1"/>
</dbReference>
<dbReference type="InterPro" id="IPR014327">
    <property type="entry name" value="RNA_pol_sigma70_bacteroid"/>
</dbReference>
<evidence type="ECO:0000259" key="5">
    <source>
        <dbReference type="Pfam" id="PF04542"/>
    </source>
</evidence>
<dbReference type="Gene3D" id="1.10.1740.10">
    <property type="match status" value="1"/>
</dbReference>
<evidence type="ECO:0000313" key="7">
    <source>
        <dbReference type="EMBL" id="TWI83808.1"/>
    </source>
</evidence>
<keyword evidence="3" id="KW-0731">Sigma factor</keyword>
<feature type="domain" description="RNA polymerase sigma-70 region 2" evidence="5">
    <location>
        <begin position="30"/>
        <end position="96"/>
    </location>
</feature>
<dbReference type="InterPro" id="IPR013325">
    <property type="entry name" value="RNA_pol_sigma_r2"/>
</dbReference>
<keyword evidence="4" id="KW-0804">Transcription</keyword>
<dbReference type="NCBIfam" id="TIGR02937">
    <property type="entry name" value="sigma70-ECF"/>
    <property type="match status" value="1"/>
</dbReference>
<gene>
    <name evidence="7" type="ORF">IQ13_1926</name>
</gene>
<dbReference type="PANTHER" id="PTHR43133">
    <property type="entry name" value="RNA POLYMERASE ECF-TYPE SIGMA FACTO"/>
    <property type="match status" value="1"/>
</dbReference>
<evidence type="ECO:0000313" key="8">
    <source>
        <dbReference type="Proteomes" id="UP000316167"/>
    </source>
</evidence>
<evidence type="ECO:0000256" key="1">
    <source>
        <dbReference type="ARBA" id="ARBA00010641"/>
    </source>
</evidence>
<dbReference type="GO" id="GO:0006352">
    <property type="term" value="P:DNA-templated transcription initiation"/>
    <property type="evidence" value="ECO:0007669"/>
    <property type="project" value="InterPro"/>
</dbReference>
<keyword evidence="8" id="KW-1185">Reference proteome</keyword>
<reference evidence="7 8" key="1">
    <citation type="journal article" date="2015" name="Stand. Genomic Sci.">
        <title>Genomic Encyclopedia of Bacterial and Archaeal Type Strains, Phase III: the genomes of soil and plant-associated and newly described type strains.</title>
        <authorList>
            <person name="Whitman W.B."/>
            <person name="Woyke T."/>
            <person name="Klenk H.P."/>
            <person name="Zhou Y."/>
            <person name="Lilburn T.G."/>
            <person name="Beck B.J."/>
            <person name="De Vos P."/>
            <person name="Vandamme P."/>
            <person name="Eisen J.A."/>
            <person name="Garrity G."/>
            <person name="Hugenholtz P."/>
            <person name="Kyrpides N.C."/>
        </authorList>
    </citation>
    <scope>NUCLEOTIDE SEQUENCE [LARGE SCALE GENOMIC DNA]</scope>
    <source>
        <strain evidence="7 8">CGMCC 1.7271</strain>
    </source>
</reference>
<keyword evidence="2" id="KW-0805">Transcription regulation</keyword>
<dbReference type="Pfam" id="PF04542">
    <property type="entry name" value="Sigma70_r2"/>
    <property type="match status" value="1"/>
</dbReference>
<dbReference type="Gene3D" id="1.10.10.10">
    <property type="entry name" value="Winged helix-like DNA-binding domain superfamily/Winged helix DNA-binding domain"/>
    <property type="match status" value="1"/>
</dbReference>
<dbReference type="InterPro" id="IPR007627">
    <property type="entry name" value="RNA_pol_sigma70_r2"/>
</dbReference>
<dbReference type="CDD" id="cd06171">
    <property type="entry name" value="Sigma70_r4"/>
    <property type="match status" value="1"/>
</dbReference>
<evidence type="ECO:0000256" key="4">
    <source>
        <dbReference type="ARBA" id="ARBA00023163"/>
    </source>
</evidence>
<dbReference type="SUPFAM" id="SSF88659">
    <property type="entry name" value="Sigma3 and sigma4 domains of RNA polymerase sigma factors"/>
    <property type="match status" value="1"/>
</dbReference>
<evidence type="ECO:0000259" key="6">
    <source>
        <dbReference type="Pfam" id="PF08281"/>
    </source>
</evidence>